<protein>
    <submittedName>
        <fullName evidence="10">TonB-linked outer membrane protein, SusC/RagA family</fullName>
    </submittedName>
</protein>
<dbReference type="Pfam" id="PF07715">
    <property type="entry name" value="Plug"/>
    <property type="match status" value="1"/>
</dbReference>
<dbReference type="Pfam" id="PF13715">
    <property type="entry name" value="CarbopepD_reg_2"/>
    <property type="match status" value="1"/>
</dbReference>
<dbReference type="STRING" id="529505.SAMN05421761_107142"/>
<dbReference type="NCBIfam" id="TIGR04056">
    <property type="entry name" value="OMP_RagA_SusC"/>
    <property type="match status" value="1"/>
</dbReference>
<feature type="signal peptide" evidence="8">
    <location>
        <begin position="1"/>
        <end position="23"/>
    </location>
</feature>
<dbReference type="InterPro" id="IPR039426">
    <property type="entry name" value="TonB-dep_rcpt-like"/>
</dbReference>
<gene>
    <name evidence="10" type="ORF">SAMN05421761_107142</name>
</gene>
<dbReference type="InterPro" id="IPR023996">
    <property type="entry name" value="TonB-dep_OMP_SusC/RagA"/>
</dbReference>
<evidence type="ECO:0000256" key="3">
    <source>
        <dbReference type="ARBA" id="ARBA00022452"/>
    </source>
</evidence>
<dbReference type="Gene3D" id="2.40.170.20">
    <property type="entry name" value="TonB-dependent receptor, beta-barrel domain"/>
    <property type="match status" value="1"/>
</dbReference>
<evidence type="ECO:0000259" key="9">
    <source>
        <dbReference type="Pfam" id="PF07715"/>
    </source>
</evidence>
<dbReference type="NCBIfam" id="TIGR04057">
    <property type="entry name" value="SusC_RagA_signa"/>
    <property type="match status" value="1"/>
</dbReference>
<dbReference type="EMBL" id="FTOP01000007">
    <property type="protein sequence ID" value="SIS89557.1"/>
    <property type="molecule type" value="Genomic_DNA"/>
</dbReference>
<dbReference type="AlphaFoldDB" id="A0A1N7MTU6"/>
<keyword evidence="8" id="KW-0732">Signal</keyword>
<dbReference type="InterPro" id="IPR012910">
    <property type="entry name" value="Plug_dom"/>
</dbReference>
<dbReference type="GO" id="GO:0009279">
    <property type="term" value="C:cell outer membrane"/>
    <property type="evidence" value="ECO:0007669"/>
    <property type="project" value="UniProtKB-SubCell"/>
</dbReference>
<evidence type="ECO:0000313" key="11">
    <source>
        <dbReference type="Proteomes" id="UP000186026"/>
    </source>
</evidence>
<dbReference type="OrthoDB" id="9768177at2"/>
<dbReference type="Proteomes" id="UP000186026">
    <property type="component" value="Unassembled WGS sequence"/>
</dbReference>
<evidence type="ECO:0000256" key="4">
    <source>
        <dbReference type="ARBA" id="ARBA00022692"/>
    </source>
</evidence>
<evidence type="ECO:0000256" key="6">
    <source>
        <dbReference type="ARBA" id="ARBA00023237"/>
    </source>
</evidence>
<name>A0A1N7MTU6_9BACT</name>
<dbReference type="PROSITE" id="PS52016">
    <property type="entry name" value="TONB_DEPENDENT_REC_3"/>
    <property type="match status" value="1"/>
</dbReference>
<keyword evidence="2 7" id="KW-0813">Transport</keyword>
<comment type="similarity">
    <text evidence="7">Belongs to the TonB-dependent receptor family.</text>
</comment>
<accession>A0A1N7MTU6</accession>
<feature type="chain" id="PRO_5012749319" evidence="8">
    <location>
        <begin position="24"/>
        <end position="1067"/>
    </location>
</feature>
<keyword evidence="6 7" id="KW-0998">Cell outer membrane</keyword>
<evidence type="ECO:0000256" key="2">
    <source>
        <dbReference type="ARBA" id="ARBA00022448"/>
    </source>
</evidence>
<evidence type="ECO:0000256" key="1">
    <source>
        <dbReference type="ARBA" id="ARBA00004571"/>
    </source>
</evidence>
<keyword evidence="4 7" id="KW-0812">Transmembrane</keyword>
<proteinExistence type="inferred from homology"/>
<evidence type="ECO:0000313" key="10">
    <source>
        <dbReference type="EMBL" id="SIS89557.1"/>
    </source>
</evidence>
<dbReference type="InterPro" id="IPR037066">
    <property type="entry name" value="Plug_dom_sf"/>
</dbReference>
<dbReference type="SUPFAM" id="SSF56935">
    <property type="entry name" value="Porins"/>
    <property type="match status" value="1"/>
</dbReference>
<sequence length="1067" mass="115686">MIKRCTSSVIFLILLFGMSSLYAQQITVSGKVTSQEDGEPLPGVSILVQGTTIGAVTDIDGTYTIQVPSGNSVLEFSYIGFVRQNVSVRNRSTINLEMAPDISQLSEVVVTAFGLTQEKKKLAFSQQEVGSGEIVASREQNVVDALNAKVAGVQVTRQGGSAGAGSSIVIRGIQSISGQNQPLFVVDGVPINNSFRASIGTSGGVDYANRAIDINPNDIESISVLKGPAATSLYGIQGATGVVLITTKKGSKRKGFSVDISTNTSTDRIMNYFPAQLQYSQGDNGVYNGGTTFNHYGAPISTLRYDESTPFAKDPRGTIVDMNHPNAGPRVPVYDNQRLFFQNGFTNDTHVAVSSSTDKSNFYLSAGNMYQEGIIPNNTFNRTSFKLTADSQLSDIVKIGGSVNYVNSSSTKFGRGDNFSDAIQGLYRTPPSFDNSAGFVYPSGVQRNFRGALDGSQPFSPDNPFWTVNNNPYTDNVNRFISYLQTEITPASWLTITHRLGFDFAHDERTQIWAPSSSGGAAISASGALGGRIYEDTYTDKILNSDLIISATKDLNENFTSTFLVGHNMFSTNTASLFMNGTNFAIPGLFNIANTQENPIFTKTDTRRLTQAVFGRASLGYLNSVFLELSVRNEWASTLPANNRSFTYGSAGLSVVLTDLFKIESNTFSYAKLRGSYAGAGNIPPAFATETFYNIATTGTRYAGGVRFPIDGVGGVLLSSAAGNSNLRAEFTNTFEIGTDIRLFENRVGLDVTYYNAISRDQIVSVPVPASTGFTSQLINAGEIQNRGIEAVLNGTVMDRGDFSWDMIINFTRNRNFVNSLPNDEPIVDNLFGARIQRRLVPGEQFGLFYGNAFLRNDNGDVLINPQGFPIIDPVQRVVGNPNPDYLIGWRNNFNYKNFNLTMLWDVRKGGDVVNVTAYWMGNGSGVAEHTTDRNKVVVFNGVIQNPGGDNDGQVNNIPVTLNQAAFQGVGAATAFGRELTERWVQDGSWIRLRDITLSYRLSSNAASRLGMSRATLGVYGRNLLLFTNYGGIDPETNLSGPNSVVGLDAFTTPNMRSYGVTLNMSF</sequence>
<feature type="domain" description="TonB-dependent receptor plug" evidence="9">
    <location>
        <begin position="119"/>
        <end position="242"/>
    </location>
</feature>
<dbReference type="InterPro" id="IPR023997">
    <property type="entry name" value="TonB-dep_OMP_SusC/RagA_CS"/>
</dbReference>
<dbReference type="RefSeq" id="WP_076501020.1">
    <property type="nucleotide sequence ID" value="NZ_FTOP01000007.1"/>
</dbReference>
<evidence type="ECO:0000256" key="7">
    <source>
        <dbReference type="PROSITE-ProRule" id="PRU01360"/>
    </source>
</evidence>
<evidence type="ECO:0000256" key="8">
    <source>
        <dbReference type="SAM" id="SignalP"/>
    </source>
</evidence>
<evidence type="ECO:0000256" key="5">
    <source>
        <dbReference type="ARBA" id="ARBA00023136"/>
    </source>
</evidence>
<keyword evidence="11" id="KW-1185">Reference proteome</keyword>
<reference evidence="11" key="1">
    <citation type="submission" date="2017-01" db="EMBL/GenBank/DDBJ databases">
        <authorList>
            <person name="Varghese N."/>
            <person name="Submissions S."/>
        </authorList>
    </citation>
    <scope>NUCLEOTIDE SEQUENCE [LARGE SCALE GENOMIC DNA]</scope>
    <source>
        <strain evidence="11">DSM 46698</strain>
    </source>
</reference>
<organism evidence="10 11">
    <name type="scientific">Belliella pelovolcani</name>
    <dbReference type="NCBI Taxonomy" id="529505"/>
    <lineage>
        <taxon>Bacteria</taxon>
        <taxon>Pseudomonadati</taxon>
        <taxon>Bacteroidota</taxon>
        <taxon>Cytophagia</taxon>
        <taxon>Cytophagales</taxon>
        <taxon>Cyclobacteriaceae</taxon>
        <taxon>Belliella</taxon>
    </lineage>
</organism>
<dbReference type="SUPFAM" id="SSF49464">
    <property type="entry name" value="Carboxypeptidase regulatory domain-like"/>
    <property type="match status" value="1"/>
</dbReference>
<dbReference type="Gene3D" id="2.60.40.1120">
    <property type="entry name" value="Carboxypeptidase-like, regulatory domain"/>
    <property type="match status" value="1"/>
</dbReference>
<dbReference type="FunFam" id="2.60.40.1120:FF:000003">
    <property type="entry name" value="Outer membrane protein Omp121"/>
    <property type="match status" value="1"/>
</dbReference>
<dbReference type="InterPro" id="IPR008969">
    <property type="entry name" value="CarboxyPept-like_regulatory"/>
</dbReference>
<keyword evidence="5 7" id="KW-0472">Membrane</keyword>
<comment type="subcellular location">
    <subcellularLocation>
        <location evidence="1 7">Cell outer membrane</location>
        <topology evidence="1 7">Multi-pass membrane protein</topology>
    </subcellularLocation>
</comment>
<dbReference type="InterPro" id="IPR036942">
    <property type="entry name" value="Beta-barrel_TonB_sf"/>
</dbReference>
<keyword evidence="3 7" id="KW-1134">Transmembrane beta strand</keyword>
<dbReference type="Gene3D" id="2.170.130.10">
    <property type="entry name" value="TonB-dependent receptor, plug domain"/>
    <property type="match status" value="1"/>
</dbReference>